<dbReference type="FunFam" id="1.20.1090.10:FF:000001">
    <property type="entry name" value="Aldehyde-alcohol dehydrogenase"/>
    <property type="match status" value="1"/>
</dbReference>
<proteinExistence type="inferred from homology"/>
<organism evidence="8 9">
    <name type="scientific">Desulfacinum infernum DSM 9756</name>
    <dbReference type="NCBI Taxonomy" id="1121391"/>
    <lineage>
        <taxon>Bacteria</taxon>
        <taxon>Pseudomonadati</taxon>
        <taxon>Thermodesulfobacteriota</taxon>
        <taxon>Syntrophobacteria</taxon>
        <taxon>Syntrophobacterales</taxon>
        <taxon>Syntrophobacteraceae</taxon>
        <taxon>Desulfacinum</taxon>
    </lineage>
</organism>
<dbReference type="PROSITE" id="PS00060">
    <property type="entry name" value="ADH_IRON_2"/>
    <property type="match status" value="1"/>
</dbReference>
<reference evidence="9" key="1">
    <citation type="submission" date="2016-11" db="EMBL/GenBank/DDBJ databases">
        <authorList>
            <person name="Varghese N."/>
            <person name="Submissions S."/>
        </authorList>
    </citation>
    <scope>NUCLEOTIDE SEQUENCE [LARGE SCALE GENOMIC DNA]</scope>
    <source>
        <strain evidence="9">DSM 9756</strain>
    </source>
</reference>
<evidence type="ECO:0000256" key="1">
    <source>
        <dbReference type="ARBA" id="ARBA00001962"/>
    </source>
</evidence>
<evidence type="ECO:0000256" key="3">
    <source>
        <dbReference type="ARBA" id="ARBA00023002"/>
    </source>
</evidence>
<dbReference type="FunFam" id="3.40.50.1970:FF:000003">
    <property type="entry name" value="Alcohol dehydrogenase, iron-containing"/>
    <property type="match status" value="1"/>
</dbReference>
<dbReference type="STRING" id="1121391.SAMN02745206_03094"/>
<dbReference type="Proteomes" id="UP000184076">
    <property type="component" value="Unassembled WGS sequence"/>
</dbReference>
<evidence type="ECO:0000259" key="6">
    <source>
        <dbReference type="Pfam" id="PF00465"/>
    </source>
</evidence>
<sequence length="388" mass="40960">MAGTRRQSVFFAPPLSLFGPGVHERTAAQVKAVGGTRPFLCTDKGMVQAGISDHLTGILRKGLGTDVVVYDGVIPNPTDATAQEAVELFRREGCDVLVSLGGGSAHDCAKAVGILAAHGGTVDDYVGLDRVPGPIPPLVAVNTTAGTGSDVTRIAVLADPEKRAKRPIIDWKITPTAAVNDPVLMEGMPPALTAATGLDALTHAVEAYLSTSASPVSDALALEAVALIGRWLPKAYADGKNGAAREKMAYAQHLAGLAFNSAGLGYAHAMAHPLGGRYDLPHGVCNAVLLPHVLDFVLLAAWERLARLARVLGEAVEGLTERRAAERAVEAVRRLVRELGVPERLSSLGVRDQDVPELAREAQKDPSRWTSPRRASEAEVEALYRRAL</sequence>
<accession>A0A1M5GBD2</accession>
<dbReference type="OrthoDB" id="9778433at2"/>
<feature type="region of interest" description="Disordered" evidence="5">
    <location>
        <begin position="356"/>
        <end position="376"/>
    </location>
</feature>
<evidence type="ECO:0000256" key="4">
    <source>
        <dbReference type="ARBA" id="ARBA00023027"/>
    </source>
</evidence>
<dbReference type="GO" id="GO:0004022">
    <property type="term" value="F:alcohol dehydrogenase (NAD+) activity"/>
    <property type="evidence" value="ECO:0007669"/>
    <property type="project" value="TreeGrafter"/>
</dbReference>
<evidence type="ECO:0000256" key="5">
    <source>
        <dbReference type="SAM" id="MobiDB-lite"/>
    </source>
</evidence>
<feature type="compositionally biased region" description="Basic and acidic residues" evidence="5">
    <location>
        <begin position="356"/>
        <end position="367"/>
    </location>
</feature>
<comment type="cofactor">
    <cofactor evidence="1">
        <name>Fe cation</name>
        <dbReference type="ChEBI" id="CHEBI:24875"/>
    </cofactor>
</comment>
<dbReference type="InterPro" id="IPR018211">
    <property type="entry name" value="ADH_Fe_CS"/>
</dbReference>
<feature type="domain" description="Fe-containing alcohol dehydrogenase-like C-terminal" evidence="7">
    <location>
        <begin position="193"/>
        <end position="387"/>
    </location>
</feature>
<evidence type="ECO:0000256" key="2">
    <source>
        <dbReference type="ARBA" id="ARBA00007358"/>
    </source>
</evidence>
<dbReference type="InterPro" id="IPR039697">
    <property type="entry name" value="Alcohol_dehydrogenase_Fe"/>
</dbReference>
<evidence type="ECO:0000313" key="9">
    <source>
        <dbReference type="Proteomes" id="UP000184076"/>
    </source>
</evidence>
<keyword evidence="4" id="KW-0520">NAD</keyword>
<dbReference type="EMBL" id="FQVB01000036">
    <property type="protein sequence ID" value="SHG00988.1"/>
    <property type="molecule type" value="Genomic_DNA"/>
</dbReference>
<dbReference type="SUPFAM" id="SSF56796">
    <property type="entry name" value="Dehydroquinate synthase-like"/>
    <property type="match status" value="1"/>
</dbReference>
<name>A0A1M5GBD2_9BACT</name>
<dbReference type="PROSITE" id="PS00913">
    <property type="entry name" value="ADH_IRON_1"/>
    <property type="match status" value="1"/>
</dbReference>
<dbReference type="InterPro" id="IPR056798">
    <property type="entry name" value="ADH_Fe_C"/>
</dbReference>
<keyword evidence="9" id="KW-1185">Reference proteome</keyword>
<dbReference type="PANTHER" id="PTHR11496:SF102">
    <property type="entry name" value="ALCOHOL DEHYDROGENASE 4"/>
    <property type="match status" value="1"/>
</dbReference>
<dbReference type="InterPro" id="IPR001670">
    <property type="entry name" value="ADH_Fe/GldA"/>
</dbReference>
<feature type="domain" description="Alcohol dehydrogenase iron-type/glycerol dehydrogenase GldA" evidence="6">
    <location>
        <begin position="16"/>
        <end position="182"/>
    </location>
</feature>
<dbReference type="CDD" id="cd08188">
    <property type="entry name" value="PDDH"/>
    <property type="match status" value="1"/>
</dbReference>
<dbReference type="Pfam" id="PF00465">
    <property type="entry name" value="Fe-ADH"/>
    <property type="match status" value="1"/>
</dbReference>
<dbReference type="Gene3D" id="3.40.50.1970">
    <property type="match status" value="1"/>
</dbReference>
<evidence type="ECO:0000313" key="8">
    <source>
        <dbReference type="EMBL" id="SHG00988.1"/>
    </source>
</evidence>
<dbReference type="RefSeq" id="WP_073041046.1">
    <property type="nucleotide sequence ID" value="NZ_FQVB01000036.1"/>
</dbReference>
<keyword evidence="3" id="KW-0560">Oxidoreductase</keyword>
<dbReference type="AlphaFoldDB" id="A0A1M5GBD2"/>
<gene>
    <name evidence="8" type="ORF">SAMN02745206_03094</name>
</gene>
<dbReference type="Pfam" id="PF25137">
    <property type="entry name" value="ADH_Fe_C"/>
    <property type="match status" value="1"/>
</dbReference>
<evidence type="ECO:0000259" key="7">
    <source>
        <dbReference type="Pfam" id="PF25137"/>
    </source>
</evidence>
<dbReference type="Gene3D" id="1.20.1090.10">
    <property type="entry name" value="Dehydroquinate synthase-like - alpha domain"/>
    <property type="match status" value="1"/>
</dbReference>
<comment type="similarity">
    <text evidence="2">Belongs to the iron-containing alcohol dehydrogenase family.</text>
</comment>
<protein>
    <submittedName>
        <fullName evidence="8">Alcohol dehydrogenase</fullName>
    </submittedName>
</protein>
<dbReference type="PANTHER" id="PTHR11496">
    <property type="entry name" value="ALCOHOL DEHYDROGENASE"/>
    <property type="match status" value="1"/>
</dbReference>
<dbReference type="GO" id="GO:0046872">
    <property type="term" value="F:metal ion binding"/>
    <property type="evidence" value="ECO:0007669"/>
    <property type="project" value="InterPro"/>
</dbReference>